<dbReference type="Pfam" id="PF03770">
    <property type="entry name" value="IPK"/>
    <property type="match status" value="1"/>
</dbReference>
<evidence type="ECO:0000313" key="7">
    <source>
        <dbReference type="Proteomes" id="UP001313282"/>
    </source>
</evidence>
<accession>A0AAN8N4U5</accession>
<dbReference type="PANTHER" id="PTHR12400:SF103">
    <property type="entry name" value="INOSITOL POLYPHOSPHATE MULTIKINASE"/>
    <property type="match status" value="1"/>
</dbReference>
<dbReference type="AlphaFoldDB" id="A0AAN8N4U5"/>
<reference evidence="6 7" key="1">
    <citation type="submission" date="2019-10" db="EMBL/GenBank/DDBJ databases">
        <authorList>
            <person name="Palmer J.M."/>
        </authorList>
    </citation>
    <scope>NUCLEOTIDE SEQUENCE [LARGE SCALE GENOMIC DNA]</scope>
    <source>
        <strain evidence="6 7">TWF718</strain>
    </source>
</reference>
<feature type="compositionally biased region" description="Acidic residues" evidence="5">
    <location>
        <begin position="255"/>
        <end position="270"/>
    </location>
</feature>
<evidence type="ECO:0000313" key="6">
    <source>
        <dbReference type="EMBL" id="KAK6356531.1"/>
    </source>
</evidence>
<evidence type="ECO:0000256" key="2">
    <source>
        <dbReference type="ARBA" id="ARBA00022679"/>
    </source>
</evidence>
<dbReference type="Proteomes" id="UP001313282">
    <property type="component" value="Unassembled WGS sequence"/>
</dbReference>
<dbReference type="GO" id="GO:0005634">
    <property type="term" value="C:nucleus"/>
    <property type="evidence" value="ECO:0007669"/>
    <property type="project" value="TreeGrafter"/>
</dbReference>
<dbReference type="GO" id="GO:0046854">
    <property type="term" value="P:phosphatidylinositol phosphate biosynthetic process"/>
    <property type="evidence" value="ECO:0007669"/>
    <property type="project" value="TreeGrafter"/>
</dbReference>
<evidence type="ECO:0000256" key="3">
    <source>
        <dbReference type="ARBA" id="ARBA00022777"/>
    </source>
</evidence>
<dbReference type="GO" id="GO:0005737">
    <property type="term" value="C:cytoplasm"/>
    <property type="evidence" value="ECO:0007669"/>
    <property type="project" value="TreeGrafter"/>
</dbReference>
<dbReference type="GO" id="GO:0000824">
    <property type="term" value="F:inositol-1,4,5,6-tetrakisphosphate 3-kinase activity"/>
    <property type="evidence" value="ECO:0007669"/>
    <property type="project" value="TreeGrafter"/>
</dbReference>
<dbReference type="GO" id="GO:0008440">
    <property type="term" value="F:inositol-1,4,5-trisphosphate 3-kinase activity"/>
    <property type="evidence" value="ECO:0007669"/>
    <property type="project" value="TreeGrafter"/>
</dbReference>
<keyword evidence="2 4" id="KW-0808">Transferase</keyword>
<dbReference type="EMBL" id="JAVHNR010000001">
    <property type="protein sequence ID" value="KAK6356531.1"/>
    <property type="molecule type" value="Genomic_DNA"/>
</dbReference>
<gene>
    <name evidence="6" type="ORF">TWF718_000887</name>
</gene>
<evidence type="ECO:0000256" key="5">
    <source>
        <dbReference type="SAM" id="MobiDB-lite"/>
    </source>
</evidence>
<evidence type="ECO:0000256" key="4">
    <source>
        <dbReference type="RuleBase" id="RU363090"/>
    </source>
</evidence>
<keyword evidence="7" id="KW-1185">Reference proteome</keyword>
<protein>
    <recommendedName>
        <fullName evidence="4">Kinase</fullName>
        <ecNumber evidence="4">2.7.-.-</ecNumber>
    </recommendedName>
</protein>
<dbReference type="EC" id="2.7.-.-" evidence="4"/>
<dbReference type="PANTHER" id="PTHR12400">
    <property type="entry name" value="INOSITOL POLYPHOSPHATE KINASE"/>
    <property type="match status" value="1"/>
</dbReference>
<dbReference type="GO" id="GO:0032958">
    <property type="term" value="P:inositol phosphate biosynthetic process"/>
    <property type="evidence" value="ECO:0007669"/>
    <property type="project" value="InterPro"/>
</dbReference>
<dbReference type="Gene3D" id="3.30.470.160">
    <property type="entry name" value="Inositol polyphosphate kinase"/>
    <property type="match status" value="1"/>
</dbReference>
<comment type="caution">
    <text evidence="6">The sequence shown here is derived from an EMBL/GenBank/DDBJ whole genome shotgun (WGS) entry which is preliminary data.</text>
</comment>
<name>A0AAN8N4U5_9PEZI</name>
<dbReference type="InterPro" id="IPR038286">
    <property type="entry name" value="IPK_sf"/>
</dbReference>
<dbReference type="SUPFAM" id="SSF56104">
    <property type="entry name" value="SAICAR synthase-like"/>
    <property type="match status" value="1"/>
</dbReference>
<feature type="region of interest" description="Disordered" evidence="5">
    <location>
        <begin position="243"/>
        <end position="279"/>
    </location>
</feature>
<sequence length="316" mass="35087">MSGTSQFIAPPLIKRFSHAAAGHEGVLRDESGALLIKPCLPKEVDFYQAAASHPEFAKWMPTFMGTLQLNSQTTAPQEEAATRPDAPAKKPLEISIVLSNLTYGFVKPCVLDVKLGAQLWDDEAPLEKRARLDEVADKTTSRPLGMRIAGMKVWKGENKEYQVYDKNYGRQFTADNAVDGFREFLFSGTLPEEQSKLLAKRFADKVTEIQGVLEKQESRMYSASLLFVYEGDADALEQALQIEKEKGPSKGTLSGEEEEEEEEEEEDDDENKPPPKKVEDLKIIDFAHATWTPGQGPDLNALHGVKSVISLLTQLS</sequence>
<evidence type="ECO:0000256" key="1">
    <source>
        <dbReference type="ARBA" id="ARBA00007374"/>
    </source>
</evidence>
<comment type="similarity">
    <text evidence="1 4">Belongs to the inositol phosphokinase (IPK) family.</text>
</comment>
<keyword evidence="3 4" id="KW-0418">Kinase</keyword>
<organism evidence="6 7">
    <name type="scientific">Orbilia javanica</name>
    <dbReference type="NCBI Taxonomy" id="47235"/>
    <lineage>
        <taxon>Eukaryota</taxon>
        <taxon>Fungi</taxon>
        <taxon>Dikarya</taxon>
        <taxon>Ascomycota</taxon>
        <taxon>Pezizomycotina</taxon>
        <taxon>Orbiliomycetes</taxon>
        <taxon>Orbiliales</taxon>
        <taxon>Orbiliaceae</taxon>
        <taxon>Orbilia</taxon>
    </lineage>
</organism>
<proteinExistence type="inferred from homology"/>
<dbReference type="InterPro" id="IPR005522">
    <property type="entry name" value="IPK"/>
</dbReference>